<dbReference type="OrthoDB" id="2082707at2"/>
<keyword evidence="2" id="KW-0732">Signal</keyword>
<dbReference type="Pfam" id="PF11999">
    <property type="entry name" value="Ice_binding"/>
    <property type="match status" value="1"/>
</dbReference>
<reference evidence="5" key="1">
    <citation type="submission" date="2018-09" db="EMBL/GenBank/DDBJ databases">
        <authorList>
            <person name="Livingstone P.G."/>
            <person name="Whitworth D.E."/>
        </authorList>
    </citation>
    <scope>NUCLEOTIDE SEQUENCE [LARGE SCALE GENOMIC DNA]</scope>
    <source>
        <strain evidence="5">CA054A</strain>
    </source>
</reference>
<name>A0A3A8JDA4_9BACT</name>
<organism evidence="4 5">
    <name type="scientific">Corallococcus terminator</name>
    <dbReference type="NCBI Taxonomy" id="2316733"/>
    <lineage>
        <taxon>Bacteria</taxon>
        <taxon>Pseudomonadati</taxon>
        <taxon>Myxococcota</taxon>
        <taxon>Myxococcia</taxon>
        <taxon>Myxococcales</taxon>
        <taxon>Cystobacterineae</taxon>
        <taxon>Myxococcaceae</taxon>
        <taxon>Corallococcus</taxon>
    </lineage>
</organism>
<proteinExistence type="inferred from homology"/>
<evidence type="ECO:0000259" key="3">
    <source>
        <dbReference type="Pfam" id="PF25564"/>
    </source>
</evidence>
<evidence type="ECO:0000313" key="4">
    <source>
        <dbReference type="EMBL" id="RKG93679.1"/>
    </source>
</evidence>
<dbReference type="Pfam" id="PF25564">
    <property type="entry name" value="DUF7933"/>
    <property type="match status" value="2"/>
</dbReference>
<dbReference type="AlphaFoldDB" id="A0A3A8JDA4"/>
<dbReference type="Proteomes" id="UP000268094">
    <property type="component" value="Unassembled WGS sequence"/>
</dbReference>
<dbReference type="InterPro" id="IPR057693">
    <property type="entry name" value="DUF7933"/>
</dbReference>
<feature type="domain" description="DUF7933" evidence="3">
    <location>
        <begin position="369"/>
        <end position="489"/>
    </location>
</feature>
<comment type="similarity">
    <text evidence="1">Belongs to the ice-binding protein family.</text>
</comment>
<evidence type="ECO:0000256" key="2">
    <source>
        <dbReference type="ARBA" id="ARBA00022729"/>
    </source>
</evidence>
<keyword evidence="5" id="KW-1185">Reference proteome</keyword>
<evidence type="ECO:0000313" key="5">
    <source>
        <dbReference type="Proteomes" id="UP000268094"/>
    </source>
</evidence>
<gene>
    <name evidence="4" type="ORF">D7V88_01680</name>
</gene>
<dbReference type="InterPro" id="IPR021884">
    <property type="entry name" value="Ice-bd_prot"/>
</dbReference>
<sequence>MALLPACGSVQEVREGEEPGVSEAAIAVAPPLGTAQSFAVLGATTVTNTGPTVITGDLGVSPGTAITGFPPGNVIGTIHAMDAAAAQARNDAAVAYANLAGQACDFTFPTSELGGLTLGPGVYCFATGAATLNGTLTLNALGNPNAVWVFKTASTLITGSNSNVLLINGAQPRNVFWQVGSSATLGTNSTFAGNILALTSITVTTSVAVNGRALALNGAVTLDSNTITVDVGGGPVPPGSPTLSKAFTPSIISAGGASNLTITLSNPNPAIALLTAPLVDTLAAGLTVAGTGSTTCGGLVTASANTVTLLGGFIPANGSCTVTVPVTSPVAGRFVNILPAGALRTTRGNNAAPAVALLIVTPGAGVAAPTVTKCFSPSTIKEGGTSTLVITLTNPNSTPAALTAPLIDTLPAGLTTLPGPAANTCGGVVTTTPYEVTLKRGSIPANGFCTVTVNVTAKNEGSYCNEIPRGALQTDKGSNLEPATATLTVKHRTKPPPKVTE</sequence>
<accession>A0A3A8JDA4</accession>
<evidence type="ECO:0000256" key="1">
    <source>
        <dbReference type="ARBA" id="ARBA00005445"/>
    </source>
</evidence>
<dbReference type="EMBL" id="RAVZ01000005">
    <property type="protein sequence ID" value="RKG93679.1"/>
    <property type="molecule type" value="Genomic_DNA"/>
</dbReference>
<feature type="domain" description="DUF7933" evidence="3">
    <location>
        <begin position="241"/>
        <end position="360"/>
    </location>
</feature>
<comment type="caution">
    <text evidence="4">The sequence shown here is derived from an EMBL/GenBank/DDBJ whole genome shotgun (WGS) entry which is preliminary data.</text>
</comment>
<protein>
    <submittedName>
        <fullName evidence="4">DUF3494 domain-containing protein</fullName>
    </submittedName>
</protein>